<sequence>MQRRSNSSFLSDYIKNKNPVPLHWL</sequence>
<dbReference type="AlphaFoldDB" id="A0A0E9Q0Q1"/>
<proteinExistence type="predicted"/>
<reference evidence="1" key="2">
    <citation type="journal article" date="2015" name="Fish Shellfish Immunol.">
        <title>Early steps in the European eel (Anguilla anguilla)-Vibrio vulnificus interaction in the gills: Role of the RtxA13 toxin.</title>
        <authorList>
            <person name="Callol A."/>
            <person name="Pajuelo D."/>
            <person name="Ebbesson L."/>
            <person name="Teles M."/>
            <person name="MacKenzie S."/>
            <person name="Amaro C."/>
        </authorList>
    </citation>
    <scope>NUCLEOTIDE SEQUENCE</scope>
</reference>
<organism evidence="1">
    <name type="scientific">Anguilla anguilla</name>
    <name type="common">European freshwater eel</name>
    <name type="synonym">Muraena anguilla</name>
    <dbReference type="NCBI Taxonomy" id="7936"/>
    <lineage>
        <taxon>Eukaryota</taxon>
        <taxon>Metazoa</taxon>
        <taxon>Chordata</taxon>
        <taxon>Craniata</taxon>
        <taxon>Vertebrata</taxon>
        <taxon>Euteleostomi</taxon>
        <taxon>Actinopterygii</taxon>
        <taxon>Neopterygii</taxon>
        <taxon>Teleostei</taxon>
        <taxon>Anguilliformes</taxon>
        <taxon>Anguillidae</taxon>
        <taxon>Anguilla</taxon>
    </lineage>
</organism>
<reference evidence="1" key="1">
    <citation type="submission" date="2014-11" db="EMBL/GenBank/DDBJ databases">
        <authorList>
            <person name="Amaro Gonzalez C."/>
        </authorList>
    </citation>
    <scope>NUCLEOTIDE SEQUENCE</scope>
</reference>
<accession>A0A0E9Q0Q1</accession>
<protein>
    <submittedName>
        <fullName evidence="1">Uncharacterized protein</fullName>
    </submittedName>
</protein>
<dbReference type="EMBL" id="GBXM01098121">
    <property type="protein sequence ID" value="JAH10456.1"/>
    <property type="molecule type" value="Transcribed_RNA"/>
</dbReference>
<name>A0A0E9Q0Q1_ANGAN</name>
<evidence type="ECO:0000313" key="1">
    <source>
        <dbReference type="EMBL" id="JAH10456.1"/>
    </source>
</evidence>